<gene>
    <name evidence="9" type="primary">grxD</name>
    <name evidence="9" type="ORF">ABC974_12540</name>
</gene>
<sequence>MTDDAQARIAEMVAKSDVLLFMKGSPLFPQCGFSSRAVAILNHLGAEFDSVDVLQDQGVRQGIKAFSDWPTIPQLYVKGEFIGGSDIMMEMYESGELAQLFEEQGVVSAG</sequence>
<keyword evidence="6" id="KW-0676">Redox-active center</keyword>
<dbReference type="NCBIfam" id="TIGR00365">
    <property type="entry name" value="Grx4 family monothiol glutaredoxin"/>
    <property type="match status" value="1"/>
</dbReference>
<proteinExistence type="inferred from homology"/>
<evidence type="ECO:0000256" key="3">
    <source>
        <dbReference type="ARBA" id="ARBA00022723"/>
    </source>
</evidence>
<accession>A0ABU9Y3S0</accession>
<keyword evidence="5" id="KW-0411">Iron-sulfur</keyword>
<evidence type="ECO:0000313" key="9">
    <source>
        <dbReference type="EMBL" id="MEN2790459.1"/>
    </source>
</evidence>
<dbReference type="InterPro" id="IPR036249">
    <property type="entry name" value="Thioredoxin-like_sf"/>
</dbReference>
<dbReference type="Gene3D" id="3.40.30.10">
    <property type="entry name" value="Glutaredoxin"/>
    <property type="match status" value="1"/>
</dbReference>
<keyword evidence="10" id="KW-1185">Reference proteome</keyword>
<comment type="similarity">
    <text evidence="1 7">Belongs to the glutaredoxin family. Monothiol subfamily.</text>
</comment>
<dbReference type="InterPro" id="IPR002109">
    <property type="entry name" value="Glutaredoxin"/>
</dbReference>
<dbReference type="InterPro" id="IPR033658">
    <property type="entry name" value="GRX_PICOT-like"/>
</dbReference>
<keyword evidence="3" id="KW-0479">Metal-binding</keyword>
<comment type="caution">
    <text evidence="9">The sequence shown here is derived from an EMBL/GenBank/DDBJ whole genome shotgun (WGS) entry which is preliminary data.</text>
</comment>
<evidence type="ECO:0000256" key="2">
    <source>
        <dbReference type="ARBA" id="ARBA00022714"/>
    </source>
</evidence>
<organism evidence="9 10">
    <name type="scientific">Sphingomonas oligophenolica</name>
    <dbReference type="NCBI Taxonomy" id="301154"/>
    <lineage>
        <taxon>Bacteria</taxon>
        <taxon>Pseudomonadati</taxon>
        <taxon>Pseudomonadota</taxon>
        <taxon>Alphaproteobacteria</taxon>
        <taxon>Sphingomonadales</taxon>
        <taxon>Sphingomonadaceae</taxon>
        <taxon>Sphingomonas</taxon>
    </lineage>
</organism>
<protein>
    <recommendedName>
        <fullName evidence="7">Glutaredoxin</fullName>
    </recommendedName>
</protein>
<evidence type="ECO:0000256" key="1">
    <source>
        <dbReference type="ARBA" id="ARBA00009630"/>
    </source>
</evidence>
<evidence type="ECO:0000256" key="5">
    <source>
        <dbReference type="ARBA" id="ARBA00023014"/>
    </source>
</evidence>
<dbReference type="CDD" id="cd03028">
    <property type="entry name" value="GRX_PICOT_like"/>
    <property type="match status" value="1"/>
</dbReference>
<name>A0ABU9Y3S0_9SPHN</name>
<evidence type="ECO:0000256" key="6">
    <source>
        <dbReference type="ARBA" id="ARBA00023284"/>
    </source>
</evidence>
<dbReference type="PROSITE" id="PS51354">
    <property type="entry name" value="GLUTAREDOXIN_2"/>
    <property type="match status" value="1"/>
</dbReference>
<dbReference type="PIRSF" id="PIRSF005894">
    <property type="entry name" value="Monothiol_GRX"/>
    <property type="match status" value="1"/>
</dbReference>
<dbReference type="InterPro" id="IPR014434">
    <property type="entry name" value="Monothiol_GRX"/>
</dbReference>
<dbReference type="SUPFAM" id="SSF52833">
    <property type="entry name" value="Thioredoxin-like"/>
    <property type="match status" value="1"/>
</dbReference>
<evidence type="ECO:0000259" key="8">
    <source>
        <dbReference type="Pfam" id="PF00462"/>
    </source>
</evidence>
<evidence type="ECO:0000256" key="4">
    <source>
        <dbReference type="ARBA" id="ARBA00023004"/>
    </source>
</evidence>
<dbReference type="EMBL" id="JBDIME010000009">
    <property type="protein sequence ID" value="MEN2790459.1"/>
    <property type="molecule type" value="Genomic_DNA"/>
</dbReference>
<dbReference type="RefSeq" id="WP_343889328.1">
    <property type="nucleotide sequence ID" value="NZ_BAAAEH010000021.1"/>
</dbReference>
<dbReference type="PANTHER" id="PTHR10293">
    <property type="entry name" value="GLUTAREDOXIN FAMILY MEMBER"/>
    <property type="match status" value="1"/>
</dbReference>
<evidence type="ECO:0000256" key="7">
    <source>
        <dbReference type="PIRNR" id="PIRNR005894"/>
    </source>
</evidence>
<keyword evidence="4" id="KW-0408">Iron</keyword>
<keyword evidence="2" id="KW-0001">2Fe-2S</keyword>
<dbReference type="Pfam" id="PF00462">
    <property type="entry name" value="Glutaredoxin"/>
    <property type="match status" value="1"/>
</dbReference>
<dbReference type="Proteomes" id="UP001419910">
    <property type="component" value="Unassembled WGS sequence"/>
</dbReference>
<dbReference type="PANTHER" id="PTHR10293:SF16">
    <property type="entry name" value="GLUTAREDOXIN-RELATED PROTEIN 5, MITOCHONDRIAL"/>
    <property type="match status" value="1"/>
</dbReference>
<evidence type="ECO:0000313" key="10">
    <source>
        <dbReference type="Proteomes" id="UP001419910"/>
    </source>
</evidence>
<reference evidence="9 10" key="1">
    <citation type="submission" date="2024-05" db="EMBL/GenBank/DDBJ databases">
        <authorList>
            <person name="Liu Q."/>
            <person name="Xin Y.-H."/>
        </authorList>
    </citation>
    <scope>NUCLEOTIDE SEQUENCE [LARGE SCALE GENOMIC DNA]</scope>
    <source>
        <strain evidence="9 10">CGMCC 1.10181</strain>
    </source>
</reference>
<dbReference type="InterPro" id="IPR004480">
    <property type="entry name" value="Monothiol_GRX-rel"/>
</dbReference>
<feature type="domain" description="Glutaredoxin" evidence="8">
    <location>
        <begin position="18"/>
        <end position="82"/>
    </location>
</feature>